<feature type="domain" description="RNA polymerase sigma factor 70 region 4 type 2" evidence="8">
    <location>
        <begin position="145"/>
        <end position="197"/>
    </location>
</feature>
<dbReference type="GO" id="GO:0016987">
    <property type="term" value="F:sigma factor activity"/>
    <property type="evidence" value="ECO:0007669"/>
    <property type="project" value="UniProtKB-KW"/>
</dbReference>
<evidence type="ECO:0000259" key="7">
    <source>
        <dbReference type="Pfam" id="PF04542"/>
    </source>
</evidence>
<dbReference type="SUPFAM" id="SSF88946">
    <property type="entry name" value="Sigma2 domain of RNA polymerase sigma factors"/>
    <property type="match status" value="1"/>
</dbReference>
<name>X1GMU2_9ZZZZ</name>
<proteinExistence type="inferred from homology"/>
<organism evidence="9">
    <name type="scientific">marine sediment metagenome</name>
    <dbReference type="NCBI Taxonomy" id="412755"/>
    <lineage>
        <taxon>unclassified sequences</taxon>
        <taxon>metagenomes</taxon>
        <taxon>ecological metagenomes</taxon>
    </lineage>
</organism>
<evidence type="ECO:0000256" key="5">
    <source>
        <dbReference type="ARBA" id="ARBA00023125"/>
    </source>
</evidence>
<dbReference type="InterPro" id="IPR013249">
    <property type="entry name" value="RNA_pol_sigma70_r4_t2"/>
</dbReference>
<protein>
    <recommendedName>
        <fullName evidence="10">RNA polymerase sigma factor</fullName>
    </recommendedName>
</protein>
<dbReference type="InterPro" id="IPR007627">
    <property type="entry name" value="RNA_pol_sigma70_r2"/>
</dbReference>
<evidence type="ECO:0000256" key="3">
    <source>
        <dbReference type="ARBA" id="ARBA00023015"/>
    </source>
</evidence>
<dbReference type="GO" id="GO:0006352">
    <property type="term" value="P:DNA-templated transcription initiation"/>
    <property type="evidence" value="ECO:0007669"/>
    <property type="project" value="InterPro"/>
</dbReference>
<dbReference type="NCBIfam" id="TIGR02960">
    <property type="entry name" value="SigX5"/>
    <property type="match status" value="1"/>
</dbReference>
<dbReference type="PROSITE" id="PS01063">
    <property type="entry name" value="SIGMA70_ECF"/>
    <property type="match status" value="1"/>
</dbReference>
<evidence type="ECO:0000313" key="9">
    <source>
        <dbReference type="EMBL" id="GAH46175.1"/>
    </source>
</evidence>
<dbReference type="NCBIfam" id="NF006089">
    <property type="entry name" value="PRK08241.1"/>
    <property type="match status" value="1"/>
</dbReference>
<dbReference type="SUPFAM" id="SSF88659">
    <property type="entry name" value="Sigma3 and sigma4 domains of RNA polymerase sigma factors"/>
    <property type="match status" value="1"/>
</dbReference>
<evidence type="ECO:0000256" key="2">
    <source>
        <dbReference type="ARBA" id="ARBA00011344"/>
    </source>
</evidence>
<accession>X1GMU2</accession>
<comment type="caution">
    <text evidence="9">The sequence shown here is derived from an EMBL/GenBank/DDBJ whole genome shotgun (WGS) entry which is preliminary data.</text>
</comment>
<evidence type="ECO:0000259" key="8">
    <source>
        <dbReference type="Pfam" id="PF08281"/>
    </source>
</evidence>
<comment type="subunit">
    <text evidence="2">Interacts transiently with the RNA polymerase catalytic core formed by RpoA, RpoB, RpoC and RpoZ (2 alpha, 1 beta, 1 beta' and 1 omega subunit) to form the RNA polymerase holoenzyme that can initiate transcription.</text>
</comment>
<dbReference type="InterPro" id="IPR013325">
    <property type="entry name" value="RNA_pol_sigma_r2"/>
</dbReference>
<feature type="domain" description="RNA polymerase sigma-70 region 2" evidence="7">
    <location>
        <begin position="27"/>
        <end position="92"/>
    </location>
</feature>
<dbReference type="EMBL" id="BARU01010249">
    <property type="protein sequence ID" value="GAH46175.1"/>
    <property type="molecule type" value="Genomic_DNA"/>
</dbReference>
<dbReference type="CDD" id="cd06171">
    <property type="entry name" value="Sigma70_r4"/>
    <property type="match status" value="1"/>
</dbReference>
<dbReference type="AlphaFoldDB" id="X1GMU2"/>
<dbReference type="Gene3D" id="1.10.1740.10">
    <property type="match status" value="1"/>
</dbReference>
<sequence length="273" mass="30053">MSVGLRKLGGMTVLAHETDDEFLLKAEPHRRELMAHCYRMTGSLHDAEDLVQETYLRAWKAYSGFKGQSSLRTWLYRIATNTCLTALDGRKRRPLPTGLGAPASDPTADIADHSEITWLEPLPDAPGEDPSDPSVIVESRESVRLAFVAALQHLSARQRAVLVLREVLQWKASEVGEAIGASTAAVNSLLQRARAQLDSISPSEDDVLAGPETPEAQDQLARYIAAFESYDMDQLVELFTADAIWEMPPFDGWYQGPANIVQLSKTHCPAEGP</sequence>
<dbReference type="Pfam" id="PF08281">
    <property type="entry name" value="Sigma70_r4_2"/>
    <property type="match status" value="1"/>
</dbReference>
<dbReference type="NCBIfam" id="TIGR02937">
    <property type="entry name" value="sigma70-ECF"/>
    <property type="match status" value="1"/>
</dbReference>
<dbReference type="InterPro" id="IPR036388">
    <property type="entry name" value="WH-like_DNA-bd_sf"/>
</dbReference>
<dbReference type="Gene3D" id="1.10.10.10">
    <property type="entry name" value="Winged helix-like DNA-binding domain superfamily/Winged helix DNA-binding domain"/>
    <property type="match status" value="1"/>
</dbReference>
<dbReference type="GO" id="GO:0003677">
    <property type="term" value="F:DNA binding"/>
    <property type="evidence" value="ECO:0007669"/>
    <property type="project" value="UniProtKB-KW"/>
</dbReference>
<feature type="non-terminal residue" evidence="9">
    <location>
        <position position="273"/>
    </location>
</feature>
<dbReference type="InterPro" id="IPR032710">
    <property type="entry name" value="NTF2-like_dom_sf"/>
</dbReference>
<dbReference type="InterPro" id="IPR014305">
    <property type="entry name" value="RNA_pol_sigma-G_actinobac"/>
</dbReference>
<dbReference type="PANTHER" id="PTHR43133">
    <property type="entry name" value="RNA POLYMERASE ECF-TYPE SIGMA FACTO"/>
    <property type="match status" value="1"/>
</dbReference>
<dbReference type="InterPro" id="IPR013324">
    <property type="entry name" value="RNA_pol_sigma_r3/r4-like"/>
</dbReference>
<dbReference type="InterPro" id="IPR000838">
    <property type="entry name" value="RNA_pol_sigma70_ECF_CS"/>
</dbReference>
<gene>
    <name evidence="9" type="ORF">S03H2_19600</name>
</gene>
<keyword evidence="4" id="KW-0731">Sigma factor</keyword>
<dbReference type="PANTHER" id="PTHR43133:SF65">
    <property type="entry name" value="ECF RNA POLYMERASE SIGMA FACTOR SIGG"/>
    <property type="match status" value="1"/>
</dbReference>
<dbReference type="InterPro" id="IPR039425">
    <property type="entry name" value="RNA_pol_sigma-70-like"/>
</dbReference>
<keyword evidence="6" id="KW-0804">Transcription</keyword>
<evidence type="ECO:0000256" key="1">
    <source>
        <dbReference type="ARBA" id="ARBA00010641"/>
    </source>
</evidence>
<reference evidence="9" key="1">
    <citation type="journal article" date="2014" name="Front. Microbiol.">
        <title>High frequency of phylogenetically diverse reductive dehalogenase-homologous genes in deep subseafloor sedimentary metagenomes.</title>
        <authorList>
            <person name="Kawai M."/>
            <person name="Futagami T."/>
            <person name="Toyoda A."/>
            <person name="Takaki Y."/>
            <person name="Nishi S."/>
            <person name="Hori S."/>
            <person name="Arai W."/>
            <person name="Tsubouchi T."/>
            <person name="Morono Y."/>
            <person name="Uchiyama I."/>
            <person name="Ito T."/>
            <person name="Fujiyama A."/>
            <person name="Inagaki F."/>
            <person name="Takami H."/>
        </authorList>
    </citation>
    <scope>NUCLEOTIDE SEQUENCE</scope>
    <source>
        <strain evidence="9">Expedition CK06-06</strain>
    </source>
</reference>
<comment type="similarity">
    <text evidence="1">Belongs to the sigma-70 factor family. ECF subfamily.</text>
</comment>
<evidence type="ECO:0000256" key="4">
    <source>
        <dbReference type="ARBA" id="ARBA00023082"/>
    </source>
</evidence>
<keyword evidence="5" id="KW-0238">DNA-binding</keyword>
<dbReference type="SUPFAM" id="SSF54427">
    <property type="entry name" value="NTF2-like"/>
    <property type="match status" value="1"/>
</dbReference>
<dbReference type="Gene3D" id="3.10.450.50">
    <property type="match status" value="1"/>
</dbReference>
<evidence type="ECO:0008006" key="10">
    <source>
        <dbReference type="Google" id="ProtNLM"/>
    </source>
</evidence>
<evidence type="ECO:0000256" key="6">
    <source>
        <dbReference type="ARBA" id="ARBA00023163"/>
    </source>
</evidence>
<keyword evidence="3" id="KW-0805">Transcription regulation</keyword>
<dbReference type="Pfam" id="PF04542">
    <property type="entry name" value="Sigma70_r2"/>
    <property type="match status" value="1"/>
</dbReference>
<dbReference type="InterPro" id="IPR014284">
    <property type="entry name" value="RNA_pol_sigma-70_dom"/>
</dbReference>